<keyword evidence="5" id="KW-0812">Transmembrane</keyword>
<evidence type="ECO:0000313" key="9">
    <source>
        <dbReference type="Proteomes" id="UP001252186"/>
    </source>
</evidence>
<keyword evidence="7" id="KW-0998">Cell outer membrane</keyword>
<comment type="caution">
    <text evidence="8">The sequence shown here is derived from an EMBL/GenBank/DDBJ whole genome shotgun (WGS) entry which is preliminary data.</text>
</comment>
<evidence type="ECO:0000256" key="7">
    <source>
        <dbReference type="ARBA" id="ARBA00023237"/>
    </source>
</evidence>
<comment type="similarity">
    <text evidence="2">Belongs to the outer membrane factor (OMF) (TC 1.B.17) family.</text>
</comment>
<comment type="subcellular location">
    <subcellularLocation>
        <location evidence="1">Cell outer membrane</location>
    </subcellularLocation>
</comment>
<keyword evidence="4" id="KW-1134">Transmembrane beta strand</keyword>
<dbReference type="Gene3D" id="1.20.1600.10">
    <property type="entry name" value="Outer membrane efflux proteins (OEP)"/>
    <property type="match status" value="1"/>
</dbReference>
<keyword evidence="3" id="KW-0813">Transport</keyword>
<gene>
    <name evidence="8" type="ORF">RM519_01655</name>
</gene>
<reference evidence="8 9" key="1">
    <citation type="submission" date="2023-09" db="EMBL/GenBank/DDBJ databases">
        <authorList>
            <person name="Rey-Velasco X."/>
        </authorList>
    </citation>
    <scope>NUCLEOTIDE SEQUENCE [LARGE SCALE GENOMIC DNA]</scope>
    <source>
        <strain evidence="8 9">P050</strain>
    </source>
</reference>
<keyword evidence="9" id="KW-1185">Reference proteome</keyword>
<evidence type="ECO:0000313" key="8">
    <source>
        <dbReference type="EMBL" id="MDT0551939.1"/>
    </source>
</evidence>
<evidence type="ECO:0000256" key="5">
    <source>
        <dbReference type="ARBA" id="ARBA00022692"/>
    </source>
</evidence>
<dbReference type="Pfam" id="PF02321">
    <property type="entry name" value="OEP"/>
    <property type="match status" value="2"/>
</dbReference>
<evidence type="ECO:0000256" key="2">
    <source>
        <dbReference type="ARBA" id="ARBA00007613"/>
    </source>
</evidence>
<name>A0ABU2Y2S1_9FLAO</name>
<evidence type="ECO:0000256" key="4">
    <source>
        <dbReference type="ARBA" id="ARBA00022452"/>
    </source>
</evidence>
<dbReference type="SUPFAM" id="SSF56954">
    <property type="entry name" value="Outer membrane efflux proteins (OEP)"/>
    <property type="match status" value="1"/>
</dbReference>
<protein>
    <submittedName>
        <fullName evidence="8">TolC family protein</fullName>
    </submittedName>
</protein>
<proteinExistence type="inferred from homology"/>
<dbReference type="PANTHER" id="PTHR30026:SF20">
    <property type="entry name" value="OUTER MEMBRANE PROTEIN TOLC"/>
    <property type="match status" value="1"/>
</dbReference>
<evidence type="ECO:0000256" key="6">
    <source>
        <dbReference type="ARBA" id="ARBA00023136"/>
    </source>
</evidence>
<sequence length="438" mass="49434">MKKFSFVVSLICSVFLVNGQEILSIDNALQIALENNYDIKVIEKDLEIAENNSSVYNSGYLPTASVSSGAGYNNNSSLLETADGTKIEAHNVVSTNYNASLGVNYVLFDGLNRKYSYKRLKEVYNLTELQARQVIESTMLSLYLAYFEVARLSENENNQKQTLDISKRRLLRAEYASSYGQNTKLDVLNAEVDVNNDSINYLDSQRQLTNAKRNLNVVLGREADITSFNVDTDVQYAIDLNLQVLLQNALDNNVLLLQVNKGLEISDYDVSISKSGWMPTVSANGSYGWNKSINDEPVGFSFANSQQYGLNAGVSLGWNIFDGGRTKTNVQNAKIAMDAQEIEKEQFTQELTRDVYNAWEFYQNALFKLQVQETNVQTNQRNFERTNEQYKLGQISSIDFRLAQVNLLNAERDLSQSKYDAKNAEYQLLYLAGELLNN</sequence>
<dbReference type="EMBL" id="JAVRHV010000001">
    <property type="protein sequence ID" value="MDT0551939.1"/>
    <property type="molecule type" value="Genomic_DNA"/>
</dbReference>
<evidence type="ECO:0000256" key="1">
    <source>
        <dbReference type="ARBA" id="ARBA00004442"/>
    </source>
</evidence>
<accession>A0ABU2Y2S1</accession>
<keyword evidence="6" id="KW-0472">Membrane</keyword>
<dbReference type="PANTHER" id="PTHR30026">
    <property type="entry name" value="OUTER MEMBRANE PROTEIN TOLC"/>
    <property type="match status" value="1"/>
</dbReference>
<dbReference type="InterPro" id="IPR051906">
    <property type="entry name" value="TolC-like"/>
</dbReference>
<evidence type="ECO:0000256" key="3">
    <source>
        <dbReference type="ARBA" id="ARBA00022448"/>
    </source>
</evidence>
<dbReference type="Proteomes" id="UP001252186">
    <property type="component" value="Unassembled WGS sequence"/>
</dbReference>
<organism evidence="8 9">
    <name type="scientific">Urechidicola vernalis</name>
    <dbReference type="NCBI Taxonomy" id="3075600"/>
    <lineage>
        <taxon>Bacteria</taxon>
        <taxon>Pseudomonadati</taxon>
        <taxon>Bacteroidota</taxon>
        <taxon>Flavobacteriia</taxon>
        <taxon>Flavobacteriales</taxon>
        <taxon>Flavobacteriaceae</taxon>
        <taxon>Urechidicola</taxon>
    </lineage>
</organism>
<dbReference type="RefSeq" id="WP_311591759.1">
    <property type="nucleotide sequence ID" value="NZ_JAVRHV010000001.1"/>
</dbReference>
<dbReference type="InterPro" id="IPR003423">
    <property type="entry name" value="OMP_efflux"/>
</dbReference>